<dbReference type="GO" id="GO:0006508">
    <property type="term" value="P:proteolysis"/>
    <property type="evidence" value="ECO:0007669"/>
    <property type="project" value="InterPro"/>
</dbReference>
<feature type="domain" description="PA" evidence="1">
    <location>
        <begin position="142"/>
        <end position="232"/>
    </location>
</feature>
<dbReference type="Pfam" id="PF04389">
    <property type="entry name" value="Peptidase_M28"/>
    <property type="match status" value="1"/>
</dbReference>
<dbReference type="InterPro" id="IPR007484">
    <property type="entry name" value="Peptidase_M28"/>
</dbReference>
<dbReference type="Pfam" id="PF02225">
    <property type="entry name" value="PA"/>
    <property type="match status" value="1"/>
</dbReference>
<dbReference type="InterPro" id="IPR045175">
    <property type="entry name" value="M28_fam"/>
</dbReference>
<evidence type="ECO:0000259" key="2">
    <source>
        <dbReference type="Pfam" id="PF04389"/>
    </source>
</evidence>
<feature type="domain" description="Peptidase M28" evidence="2">
    <location>
        <begin position="278"/>
        <end position="469"/>
    </location>
</feature>
<dbReference type="GO" id="GO:0008235">
    <property type="term" value="F:metalloexopeptidase activity"/>
    <property type="evidence" value="ECO:0007669"/>
    <property type="project" value="InterPro"/>
</dbReference>
<accession>A0A832DG69</accession>
<dbReference type="EMBL" id="DSVI01000006">
    <property type="protein sequence ID" value="HGT47400.1"/>
    <property type="molecule type" value="Genomic_DNA"/>
</dbReference>
<name>A0A832DG69_9BACT</name>
<dbReference type="Gene3D" id="3.40.630.10">
    <property type="entry name" value="Zn peptidases"/>
    <property type="match status" value="1"/>
</dbReference>
<reference evidence="3" key="1">
    <citation type="journal article" date="2020" name="mSystems">
        <title>Genome- and Community-Level Interaction Insights into Carbon Utilization and Element Cycling Functions of Hydrothermarchaeota in Hydrothermal Sediment.</title>
        <authorList>
            <person name="Zhou Z."/>
            <person name="Liu Y."/>
            <person name="Xu W."/>
            <person name="Pan J."/>
            <person name="Luo Z.H."/>
            <person name="Li M."/>
        </authorList>
    </citation>
    <scope>NUCLEOTIDE SEQUENCE [LARGE SCALE GENOMIC DNA]</scope>
    <source>
        <strain evidence="3">SpSt-500</strain>
    </source>
</reference>
<dbReference type="InterPro" id="IPR046450">
    <property type="entry name" value="PA_dom_sf"/>
</dbReference>
<protein>
    <submittedName>
        <fullName evidence="3">M20/M25/M40 family metallo-hydrolase</fullName>
    </submittedName>
</protein>
<sequence>MKHLIPTLVALFLFTTFSQDRNAVSEIKRESLLKTVSVLSSKEFDGRLPGSEGYDKAAKFAANKFLEAKLKPFGDAGYFQFLNVEYNRIDTPAVFEAIVDSITIQYELGKDFVFRGFSGANNLTLPVAFCGYGLSRPDLGYDDYQNVNVKNKIVMVFKQNPKWKVDDKNWGTEYPREKSLVAKQKGAKGILFVSLPNEEKPQPLIGSVMHGEGEQPTDFPQLHISIQAANDLLSKVGLTINECQTKIDEKKKPFSFLTRTKARVVATTFYQKDAKTMNVVGLLEGSDPILKNEYVVIGAHLDHVGSQAGLLFPGANDNASGSAGVIEIAKAFSSDKGKPKRSVIFVLFASEEQGLFGSKHFVQYLKIPKEKIVAMLNLDCVGYGDSIQVGNGKSSSDLWQIAKDFDQKNFKLMVNDTWSGGGADATAFHEQGIPSLYFVSKYSYDHLHLPTDTVETLNPDLFEKIVKLAFLTAKQVADGKYQREEVKK</sequence>
<dbReference type="PANTHER" id="PTHR12147">
    <property type="entry name" value="METALLOPEPTIDASE M28 FAMILY MEMBER"/>
    <property type="match status" value="1"/>
</dbReference>
<dbReference type="InterPro" id="IPR003137">
    <property type="entry name" value="PA_domain"/>
</dbReference>
<evidence type="ECO:0000313" key="3">
    <source>
        <dbReference type="EMBL" id="HGT47400.1"/>
    </source>
</evidence>
<evidence type="ECO:0000259" key="1">
    <source>
        <dbReference type="Pfam" id="PF02225"/>
    </source>
</evidence>
<comment type="caution">
    <text evidence="3">The sequence shown here is derived from an EMBL/GenBank/DDBJ whole genome shotgun (WGS) entry which is preliminary data.</text>
</comment>
<keyword evidence="3" id="KW-0378">Hydrolase</keyword>
<dbReference type="PANTHER" id="PTHR12147:SF26">
    <property type="entry name" value="PEPTIDASE M28 DOMAIN-CONTAINING PROTEIN"/>
    <property type="match status" value="1"/>
</dbReference>
<dbReference type="SUPFAM" id="SSF53187">
    <property type="entry name" value="Zn-dependent exopeptidases"/>
    <property type="match status" value="1"/>
</dbReference>
<dbReference type="AlphaFoldDB" id="A0A832DG69"/>
<proteinExistence type="predicted"/>
<gene>
    <name evidence="3" type="ORF">ENS56_05160</name>
</gene>
<dbReference type="SUPFAM" id="SSF52025">
    <property type="entry name" value="PA domain"/>
    <property type="match status" value="1"/>
</dbReference>
<organism evidence="3">
    <name type="scientific">Ignavibacterium album</name>
    <dbReference type="NCBI Taxonomy" id="591197"/>
    <lineage>
        <taxon>Bacteria</taxon>
        <taxon>Pseudomonadati</taxon>
        <taxon>Ignavibacteriota</taxon>
        <taxon>Ignavibacteria</taxon>
        <taxon>Ignavibacteriales</taxon>
        <taxon>Ignavibacteriaceae</taxon>
        <taxon>Ignavibacterium</taxon>
    </lineage>
</organism>
<dbReference type="Gene3D" id="3.50.30.30">
    <property type="match status" value="1"/>
</dbReference>